<evidence type="ECO:0000256" key="1">
    <source>
        <dbReference type="HAMAP-Rule" id="MF_00226"/>
    </source>
</evidence>
<dbReference type="EMBL" id="JDRY01000064">
    <property type="protein sequence ID" value="KGM97486.1"/>
    <property type="molecule type" value="Genomic_DNA"/>
</dbReference>
<evidence type="ECO:0000313" key="3">
    <source>
        <dbReference type="EMBL" id="KGM97486.1"/>
    </source>
</evidence>
<dbReference type="PANTHER" id="PTHR13939:SF0">
    <property type="entry name" value="NMN AMIDOHYDROLASE-LIKE PROTEIN YFAY"/>
    <property type="match status" value="1"/>
</dbReference>
<dbReference type="Proteomes" id="UP000030014">
    <property type="component" value="Unassembled WGS sequence"/>
</dbReference>
<gene>
    <name evidence="1" type="primary">cinA</name>
    <name evidence="3" type="ORF">Z955_12120</name>
</gene>
<accession>A0A0A0IAX2</accession>
<dbReference type="NCBIfam" id="TIGR00177">
    <property type="entry name" value="molyb_syn"/>
    <property type="match status" value="1"/>
</dbReference>
<dbReference type="PANTHER" id="PTHR13939">
    <property type="entry name" value="NICOTINAMIDE-NUCLEOTIDE AMIDOHYDROLASE PNCC"/>
    <property type="match status" value="1"/>
</dbReference>
<dbReference type="SUPFAM" id="SSF53218">
    <property type="entry name" value="Molybdenum cofactor biosynthesis proteins"/>
    <property type="match status" value="1"/>
</dbReference>
<dbReference type="Gene3D" id="3.40.980.10">
    <property type="entry name" value="MoaB/Mog-like domain"/>
    <property type="match status" value="1"/>
</dbReference>
<dbReference type="InterPro" id="IPR041424">
    <property type="entry name" value="CinA_KH"/>
</dbReference>
<evidence type="ECO:0000313" key="4">
    <source>
        <dbReference type="Proteomes" id="UP000030014"/>
    </source>
</evidence>
<dbReference type="Gene3D" id="3.90.950.20">
    <property type="entry name" value="CinA-like"/>
    <property type="match status" value="1"/>
</dbReference>
<evidence type="ECO:0000259" key="2">
    <source>
        <dbReference type="SMART" id="SM00852"/>
    </source>
</evidence>
<dbReference type="InterPro" id="IPR036425">
    <property type="entry name" value="MoaB/Mog-like_dom_sf"/>
</dbReference>
<comment type="similarity">
    <text evidence="1">Belongs to the CinA family.</text>
</comment>
<dbReference type="AlphaFoldDB" id="A0A0A0IAX2"/>
<dbReference type="Gene3D" id="3.30.70.2860">
    <property type="match status" value="1"/>
</dbReference>
<dbReference type="HAMAP" id="MF_00226_B">
    <property type="entry name" value="CinA_B"/>
    <property type="match status" value="1"/>
</dbReference>
<sequence>MKAEILAVGTELLLGNIVNTNAQYISKRLADLGIYVYHQSVIGDNAERLKEAYELAFKRADFVITTGGLGPTKDDLTKEIAFEYLEKDAILHEESLSRIKEFFQKIDRPMVESNKKQAYFPEDAIIMPNNKGTAPGCIIEHDKKILAVLPGPPREMKAMFEESLVPYLMKYQDAIFHSKTLRILGVGESSVAEILDDILENSKNPTVAPYAKDSEVTLRITAKAKTKDEAEKLILPLENEIKRRLGIAVYADGDSTLEEVLGKMLVDNNITISTVESCTGGLLAGRIVNYPGISSVFNEGMITYSNEAKIKRIKVKKETLEKYGAVSSQTAAEMAEGIAKITGSDIGISTTGIAGPGGGTKEKPVGLVYVGLYIKGDVKTKELHLVGDRQRVREHAVIRALEWLRRELVRKGIK</sequence>
<proteinExistence type="inferred from homology"/>
<organism evidence="3 4">
    <name type="scientific">Clostridium botulinum C/D str. DC5</name>
    <dbReference type="NCBI Taxonomy" id="1443128"/>
    <lineage>
        <taxon>Bacteria</taxon>
        <taxon>Bacillati</taxon>
        <taxon>Bacillota</taxon>
        <taxon>Clostridia</taxon>
        <taxon>Eubacteriales</taxon>
        <taxon>Clostridiaceae</taxon>
        <taxon>Clostridium</taxon>
    </lineage>
</organism>
<dbReference type="PIRSF" id="PIRSF006728">
    <property type="entry name" value="CinA"/>
    <property type="match status" value="1"/>
</dbReference>
<comment type="caution">
    <text evidence="3">The sequence shown here is derived from an EMBL/GenBank/DDBJ whole genome shotgun (WGS) entry which is preliminary data.</text>
</comment>
<dbReference type="SUPFAM" id="SSF142433">
    <property type="entry name" value="CinA-like"/>
    <property type="match status" value="1"/>
</dbReference>
<feature type="domain" description="MoaB/Mog" evidence="2">
    <location>
        <begin position="4"/>
        <end position="171"/>
    </location>
</feature>
<dbReference type="SMART" id="SM00852">
    <property type="entry name" value="MoCF_biosynth"/>
    <property type="match status" value="1"/>
</dbReference>
<dbReference type="InterPro" id="IPR008135">
    <property type="entry name" value="Competence-induced_CinA"/>
</dbReference>
<protein>
    <recommendedName>
        <fullName evidence="1">Putative competence-damage inducible protein</fullName>
    </recommendedName>
</protein>
<dbReference type="Pfam" id="PF18146">
    <property type="entry name" value="CinA_KH"/>
    <property type="match status" value="1"/>
</dbReference>
<dbReference type="Pfam" id="PF00994">
    <property type="entry name" value="MoCF_biosynth"/>
    <property type="match status" value="1"/>
</dbReference>
<name>A0A0A0IAX2_CLOBO</name>
<dbReference type="InterPro" id="IPR001453">
    <property type="entry name" value="MoaB/Mog_dom"/>
</dbReference>
<dbReference type="CDD" id="cd00885">
    <property type="entry name" value="cinA"/>
    <property type="match status" value="1"/>
</dbReference>
<dbReference type="NCBIfam" id="TIGR00200">
    <property type="entry name" value="cinA_nterm"/>
    <property type="match status" value="1"/>
</dbReference>
<reference evidence="3 4" key="1">
    <citation type="submission" date="2014-01" db="EMBL/GenBank/DDBJ databases">
        <title>Plasmidome dynamics in the species complex Clostridium novyi sensu lato converts strains of independent lineages into distinctly different pathogens.</title>
        <authorList>
            <person name="Skarin H."/>
            <person name="Segerman B."/>
        </authorList>
    </citation>
    <scope>NUCLEOTIDE SEQUENCE [LARGE SCALE GENOMIC DNA]</scope>
    <source>
        <strain evidence="3 4">DC5</strain>
    </source>
</reference>
<dbReference type="RefSeq" id="WP_039256489.1">
    <property type="nucleotide sequence ID" value="NZ_JDRY01000064.1"/>
</dbReference>
<dbReference type="InterPro" id="IPR008136">
    <property type="entry name" value="CinA_C"/>
</dbReference>
<dbReference type="InterPro" id="IPR050101">
    <property type="entry name" value="CinA"/>
</dbReference>
<dbReference type="Pfam" id="PF02464">
    <property type="entry name" value="CinA"/>
    <property type="match status" value="1"/>
</dbReference>
<dbReference type="InterPro" id="IPR036653">
    <property type="entry name" value="CinA-like_C"/>
</dbReference>
<dbReference type="NCBIfam" id="TIGR00199">
    <property type="entry name" value="PncC_domain"/>
    <property type="match status" value="1"/>
</dbReference>
<dbReference type="NCBIfam" id="NF001813">
    <property type="entry name" value="PRK00549.1"/>
    <property type="match status" value="1"/>
</dbReference>